<protein>
    <submittedName>
        <fullName evidence="2">Uncharacterized protein</fullName>
    </submittedName>
</protein>
<evidence type="ECO:0000313" key="2">
    <source>
        <dbReference type="EMBL" id="KAK8992830.1"/>
    </source>
</evidence>
<feature type="region of interest" description="Disordered" evidence="1">
    <location>
        <begin position="1"/>
        <end position="59"/>
    </location>
</feature>
<dbReference type="EMBL" id="JBBPBN010000050">
    <property type="protein sequence ID" value="KAK8992830.1"/>
    <property type="molecule type" value="Genomic_DNA"/>
</dbReference>
<gene>
    <name evidence="2" type="ORF">V6N11_048898</name>
</gene>
<name>A0ABR2PWM1_9ROSI</name>
<organism evidence="2 3">
    <name type="scientific">Hibiscus sabdariffa</name>
    <name type="common">roselle</name>
    <dbReference type="NCBI Taxonomy" id="183260"/>
    <lineage>
        <taxon>Eukaryota</taxon>
        <taxon>Viridiplantae</taxon>
        <taxon>Streptophyta</taxon>
        <taxon>Embryophyta</taxon>
        <taxon>Tracheophyta</taxon>
        <taxon>Spermatophyta</taxon>
        <taxon>Magnoliopsida</taxon>
        <taxon>eudicotyledons</taxon>
        <taxon>Gunneridae</taxon>
        <taxon>Pentapetalae</taxon>
        <taxon>rosids</taxon>
        <taxon>malvids</taxon>
        <taxon>Malvales</taxon>
        <taxon>Malvaceae</taxon>
        <taxon>Malvoideae</taxon>
        <taxon>Hibiscus</taxon>
    </lineage>
</organism>
<accession>A0ABR2PWM1</accession>
<proteinExistence type="predicted"/>
<comment type="caution">
    <text evidence="2">The sequence shown here is derived from an EMBL/GenBank/DDBJ whole genome shotgun (WGS) entry which is preliminary data.</text>
</comment>
<evidence type="ECO:0000313" key="3">
    <source>
        <dbReference type="Proteomes" id="UP001396334"/>
    </source>
</evidence>
<feature type="compositionally biased region" description="Polar residues" evidence="1">
    <location>
        <begin position="41"/>
        <end position="57"/>
    </location>
</feature>
<evidence type="ECO:0000256" key="1">
    <source>
        <dbReference type="SAM" id="MobiDB-lite"/>
    </source>
</evidence>
<reference evidence="2 3" key="1">
    <citation type="journal article" date="2024" name="G3 (Bethesda)">
        <title>Genome assembly of Hibiscus sabdariffa L. provides insights into metabolisms of medicinal natural products.</title>
        <authorList>
            <person name="Kim T."/>
        </authorList>
    </citation>
    <scope>NUCLEOTIDE SEQUENCE [LARGE SCALE GENOMIC DNA]</scope>
    <source>
        <strain evidence="2">TK-2024</strain>
        <tissue evidence="2">Old leaves</tissue>
    </source>
</reference>
<sequence>MRKEIHWQEDQQQASGDGTGHEFNLGPQQAESTDGNDEKGTSSARNIAIGDQQQASGDGTKVTVVCIADESLSSMLPSVLSACRGRK</sequence>
<dbReference type="Proteomes" id="UP001396334">
    <property type="component" value="Unassembled WGS sequence"/>
</dbReference>
<keyword evidence="3" id="KW-1185">Reference proteome</keyword>